<reference evidence="1 2" key="1">
    <citation type="submission" date="2019-02" db="EMBL/GenBank/DDBJ databases">
        <title>Deep-cultivation of Planctomycetes and their phenomic and genomic characterization uncovers novel biology.</title>
        <authorList>
            <person name="Wiegand S."/>
            <person name="Jogler M."/>
            <person name="Boedeker C."/>
            <person name="Pinto D."/>
            <person name="Vollmers J."/>
            <person name="Rivas-Marin E."/>
            <person name="Kohn T."/>
            <person name="Peeters S.H."/>
            <person name="Heuer A."/>
            <person name="Rast P."/>
            <person name="Oberbeckmann S."/>
            <person name="Bunk B."/>
            <person name="Jeske O."/>
            <person name="Meyerdierks A."/>
            <person name="Storesund J.E."/>
            <person name="Kallscheuer N."/>
            <person name="Luecker S."/>
            <person name="Lage O.M."/>
            <person name="Pohl T."/>
            <person name="Merkel B.J."/>
            <person name="Hornburger P."/>
            <person name="Mueller R.-W."/>
            <person name="Bruemmer F."/>
            <person name="Labrenz M."/>
            <person name="Spormann A.M."/>
            <person name="Op Den Camp H."/>
            <person name="Overmann J."/>
            <person name="Amann R."/>
            <person name="Jetten M.S.M."/>
            <person name="Mascher T."/>
            <person name="Medema M.H."/>
            <person name="Devos D.P."/>
            <person name="Kaster A.-K."/>
            <person name="Ovreas L."/>
            <person name="Rohde M."/>
            <person name="Galperin M.Y."/>
            <person name="Jogler C."/>
        </authorList>
    </citation>
    <scope>NUCLEOTIDE SEQUENCE [LARGE SCALE GENOMIC DNA]</scope>
    <source>
        <strain evidence="1 2">Pla22</strain>
    </source>
</reference>
<dbReference type="AlphaFoldDB" id="A0A5C5WPZ6"/>
<comment type="caution">
    <text evidence="1">The sequence shown here is derived from an EMBL/GenBank/DDBJ whole genome shotgun (WGS) entry which is preliminary data.</text>
</comment>
<dbReference type="Proteomes" id="UP000316598">
    <property type="component" value="Unassembled WGS sequence"/>
</dbReference>
<accession>A0A5C5WPZ6</accession>
<protein>
    <submittedName>
        <fullName evidence="1">Uncharacterized protein</fullName>
    </submittedName>
</protein>
<sequence length="80" mass="9261">MKLIGGLFLFRRDHVYRDQARFRNPRRYQYVISAERTRCDAARANAISGRVYMDWALIATLSFGKDAVELWFSVATSRAG</sequence>
<name>A0A5C5WPZ6_9BACT</name>
<keyword evidence="2" id="KW-1185">Reference proteome</keyword>
<gene>
    <name evidence="1" type="ORF">Pla22_05820</name>
</gene>
<proteinExistence type="predicted"/>
<evidence type="ECO:0000313" key="1">
    <source>
        <dbReference type="EMBL" id="TWT52954.1"/>
    </source>
</evidence>
<evidence type="ECO:0000313" key="2">
    <source>
        <dbReference type="Proteomes" id="UP000316598"/>
    </source>
</evidence>
<dbReference type="EMBL" id="SJPI01000001">
    <property type="protein sequence ID" value="TWT52954.1"/>
    <property type="molecule type" value="Genomic_DNA"/>
</dbReference>
<organism evidence="1 2">
    <name type="scientific">Rubripirellula amarantea</name>
    <dbReference type="NCBI Taxonomy" id="2527999"/>
    <lineage>
        <taxon>Bacteria</taxon>
        <taxon>Pseudomonadati</taxon>
        <taxon>Planctomycetota</taxon>
        <taxon>Planctomycetia</taxon>
        <taxon>Pirellulales</taxon>
        <taxon>Pirellulaceae</taxon>
        <taxon>Rubripirellula</taxon>
    </lineage>
</organism>